<feature type="region of interest" description="Disordered" evidence="1">
    <location>
        <begin position="165"/>
        <end position="189"/>
    </location>
</feature>
<gene>
    <name evidence="2" type="ORF">PMAYCL1PPCAC_02080</name>
</gene>
<evidence type="ECO:0000313" key="2">
    <source>
        <dbReference type="EMBL" id="GMR31885.1"/>
    </source>
</evidence>
<evidence type="ECO:0000313" key="3">
    <source>
        <dbReference type="Proteomes" id="UP001328107"/>
    </source>
</evidence>
<feature type="region of interest" description="Disordered" evidence="1">
    <location>
        <begin position="68"/>
        <end position="100"/>
    </location>
</feature>
<comment type="caution">
    <text evidence="2">The sequence shown here is derived from an EMBL/GenBank/DDBJ whole genome shotgun (WGS) entry which is preliminary data.</text>
</comment>
<keyword evidence="3" id="KW-1185">Reference proteome</keyword>
<sequence>MGGQSVGLVDGSSPGSSLLGCFQHLILQLLHDFQSSVRVNRVQFEDGHPVGEDRVRLPVIVPHTRPVPRGHALASVQPDLGLHEGDDSGESHEEQDPANLDVEGPHLVRVSHSTKQETERSVSPLRGLAQIEGLVSAPIASVSVETSLCGLRYLSFGCLGERSAMHDRRATKAQSDRRSGSLGQKERHS</sequence>
<organism evidence="2 3">
    <name type="scientific">Pristionchus mayeri</name>
    <dbReference type="NCBI Taxonomy" id="1317129"/>
    <lineage>
        <taxon>Eukaryota</taxon>
        <taxon>Metazoa</taxon>
        <taxon>Ecdysozoa</taxon>
        <taxon>Nematoda</taxon>
        <taxon>Chromadorea</taxon>
        <taxon>Rhabditida</taxon>
        <taxon>Rhabditina</taxon>
        <taxon>Diplogasteromorpha</taxon>
        <taxon>Diplogasteroidea</taxon>
        <taxon>Neodiplogasteridae</taxon>
        <taxon>Pristionchus</taxon>
    </lineage>
</organism>
<dbReference type="Proteomes" id="UP001328107">
    <property type="component" value="Unassembled WGS sequence"/>
</dbReference>
<proteinExistence type="predicted"/>
<dbReference type="AlphaFoldDB" id="A0AAN4Z611"/>
<evidence type="ECO:0000256" key="1">
    <source>
        <dbReference type="SAM" id="MobiDB-lite"/>
    </source>
</evidence>
<feature type="compositionally biased region" description="Basic and acidic residues" evidence="1">
    <location>
        <begin position="81"/>
        <end position="95"/>
    </location>
</feature>
<protein>
    <submittedName>
        <fullName evidence="2">Uncharacterized protein</fullName>
    </submittedName>
</protein>
<reference evidence="3" key="1">
    <citation type="submission" date="2022-10" db="EMBL/GenBank/DDBJ databases">
        <title>Genome assembly of Pristionchus species.</title>
        <authorList>
            <person name="Yoshida K."/>
            <person name="Sommer R.J."/>
        </authorList>
    </citation>
    <scope>NUCLEOTIDE SEQUENCE [LARGE SCALE GENOMIC DNA]</scope>
    <source>
        <strain evidence="3">RS5460</strain>
    </source>
</reference>
<dbReference type="EMBL" id="BTRK01000001">
    <property type="protein sequence ID" value="GMR31885.1"/>
    <property type="molecule type" value="Genomic_DNA"/>
</dbReference>
<accession>A0AAN4Z611</accession>
<name>A0AAN4Z611_9BILA</name>